<dbReference type="InterPro" id="IPR004358">
    <property type="entry name" value="Sig_transdc_His_kin-like_C"/>
</dbReference>
<dbReference type="InterPro" id="IPR036097">
    <property type="entry name" value="HisK_dim/P_sf"/>
</dbReference>
<dbReference type="SUPFAM" id="SSF47226">
    <property type="entry name" value="Histidine-containing phosphotransfer domain, HPT domain"/>
    <property type="match status" value="1"/>
</dbReference>
<dbReference type="PROSITE" id="PS50109">
    <property type="entry name" value="HIS_KIN"/>
    <property type="match status" value="1"/>
</dbReference>
<dbReference type="PRINTS" id="PR00344">
    <property type="entry name" value="BCTRLSENSOR"/>
</dbReference>
<dbReference type="SUPFAM" id="SSF47384">
    <property type="entry name" value="Homodimeric domain of signal transducing histidine kinase"/>
    <property type="match status" value="1"/>
</dbReference>
<dbReference type="PANTHER" id="PTHR43047:SF72">
    <property type="entry name" value="OSMOSENSING HISTIDINE PROTEIN KINASE SLN1"/>
    <property type="match status" value="1"/>
</dbReference>
<dbReference type="SUPFAM" id="SSF55874">
    <property type="entry name" value="ATPase domain of HSP90 chaperone/DNA topoisomerase II/histidine kinase"/>
    <property type="match status" value="1"/>
</dbReference>
<dbReference type="Gene3D" id="3.40.50.2300">
    <property type="match status" value="1"/>
</dbReference>
<reference evidence="10 11" key="1">
    <citation type="submission" date="2018-06" db="EMBL/GenBank/DDBJ databases">
        <title>The draft genome sequence of Crocinitomix sp. SM1701.</title>
        <authorList>
            <person name="Zhang X."/>
        </authorList>
    </citation>
    <scope>NUCLEOTIDE SEQUENCE [LARGE SCALE GENOMIC DNA]</scope>
    <source>
        <strain evidence="10 11">SM1701</strain>
    </source>
</reference>
<evidence type="ECO:0000259" key="8">
    <source>
        <dbReference type="PROSITE" id="PS50109"/>
    </source>
</evidence>
<evidence type="ECO:0000256" key="6">
    <source>
        <dbReference type="PROSITE-ProRule" id="PRU00169"/>
    </source>
</evidence>
<dbReference type="EMBL" id="QKSB01000015">
    <property type="protein sequence ID" value="PZE15854.1"/>
    <property type="molecule type" value="Genomic_DNA"/>
</dbReference>
<accession>A0A2W1MWS5</accession>
<dbReference type="GO" id="GO:0005886">
    <property type="term" value="C:plasma membrane"/>
    <property type="evidence" value="ECO:0007669"/>
    <property type="project" value="TreeGrafter"/>
</dbReference>
<feature type="transmembrane region" description="Helical" evidence="7">
    <location>
        <begin position="309"/>
        <end position="329"/>
    </location>
</feature>
<feature type="domain" description="Response regulatory" evidence="9">
    <location>
        <begin position="601"/>
        <end position="716"/>
    </location>
</feature>
<dbReference type="SMART" id="SM00388">
    <property type="entry name" value="HisKA"/>
    <property type="match status" value="1"/>
</dbReference>
<dbReference type="Pfam" id="PF00072">
    <property type="entry name" value="Response_reg"/>
    <property type="match status" value="1"/>
</dbReference>
<dbReference type="Proteomes" id="UP000249248">
    <property type="component" value="Unassembled WGS sequence"/>
</dbReference>
<comment type="catalytic activity">
    <reaction evidence="1">
        <text>ATP + protein L-histidine = ADP + protein N-phospho-L-histidine.</text>
        <dbReference type="EC" id="2.7.13.3"/>
    </reaction>
</comment>
<dbReference type="Gene3D" id="1.10.287.130">
    <property type="match status" value="1"/>
</dbReference>
<evidence type="ECO:0000256" key="4">
    <source>
        <dbReference type="ARBA" id="ARBA00022679"/>
    </source>
</evidence>
<name>A0A2W1MWS5_9FLAO</name>
<organism evidence="10 11">
    <name type="scientific">Putridiphycobacter roseus</name>
    <dbReference type="NCBI Taxonomy" id="2219161"/>
    <lineage>
        <taxon>Bacteria</taxon>
        <taxon>Pseudomonadati</taxon>
        <taxon>Bacteroidota</taxon>
        <taxon>Flavobacteriia</taxon>
        <taxon>Flavobacteriales</taxon>
        <taxon>Crocinitomicaceae</taxon>
        <taxon>Putridiphycobacter</taxon>
    </lineage>
</organism>
<dbReference type="InterPro" id="IPR011006">
    <property type="entry name" value="CheY-like_superfamily"/>
</dbReference>
<feature type="domain" description="Histidine kinase" evidence="8">
    <location>
        <begin position="362"/>
        <end position="574"/>
    </location>
</feature>
<keyword evidence="11" id="KW-1185">Reference proteome</keyword>
<dbReference type="InterPro" id="IPR001789">
    <property type="entry name" value="Sig_transdc_resp-reg_receiver"/>
</dbReference>
<dbReference type="PANTHER" id="PTHR43047">
    <property type="entry name" value="TWO-COMPONENT HISTIDINE PROTEIN KINASE"/>
    <property type="match status" value="1"/>
</dbReference>
<keyword evidence="4" id="KW-0808">Transferase</keyword>
<dbReference type="Gene3D" id="3.30.565.10">
    <property type="entry name" value="Histidine kinase-like ATPase, C-terminal domain"/>
    <property type="match status" value="1"/>
</dbReference>
<dbReference type="InterPro" id="IPR003661">
    <property type="entry name" value="HisK_dim/P_dom"/>
</dbReference>
<dbReference type="OrthoDB" id="1046984at2"/>
<dbReference type="SMART" id="SM00448">
    <property type="entry name" value="REC"/>
    <property type="match status" value="1"/>
</dbReference>
<dbReference type="SUPFAM" id="SSF52172">
    <property type="entry name" value="CheY-like"/>
    <property type="match status" value="1"/>
</dbReference>
<evidence type="ECO:0000256" key="3">
    <source>
        <dbReference type="ARBA" id="ARBA00022553"/>
    </source>
</evidence>
<keyword evidence="5" id="KW-0418">Kinase</keyword>
<keyword evidence="3 6" id="KW-0597">Phosphoprotein</keyword>
<proteinExistence type="predicted"/>
<evidence type="ECO:0000256" key="2">
    <source>
        <dbReference type="ARBA" id="ARBA00012438"/>
    </source>
</evidence>
<gene>
    <name evidence="10" type="ORF">DNU06_15855</name>
</gene>
<dbReference type="PROSITE" id="PS50110">
    <property type="entry name" value="RESPONSE_REGULATORY"/>
    <property type="match status" value="1"/>
</dbReference>
<evidence type="ECO:0000256" key="5">
    <source>
        <dbReference type="ARBA" id="ARBA00022777"/>
    </source>
</evidence>
<keyword evidence="7" id="KW-1133">Transmembrane helix</keyword>
<dbReference type="InterPro" id="IPR005467">
    <property type="entry name" value="His_kinase_dom"/>
</dbReference>
<protein>
    <recommendedName>
        <fullName evidence="2">histidine kinase</fullName>
        <ecNumber evidence="2">2.7.13.3</ecNumber>
    </recommendedName>
</protein>
<dbReference type="GO" id="GO:0009927">
    <property type="term" value="F:histidine phosphotransfer kinase activity"/>
    <property type="evidence" value="ECO:0007669"/>
    <property type="project" value="TreeGrafter"/>
</dbReference>
<evidence type="ECO:0000313" key="10">
    <source>
        <dbReference type="EMBL" id="PZE15854.1"/>
    </source>
</evidence>
<sequence>MFGLKGKTLLFFILATILLSVVGGYFYVRLKHLNSTIESRFEPKQQSNLIDRLTLDINKLNNQFLNDTVALSEQLIDSIIIDITNNIETIQANSVQSKFRQFSSLDSIPKILVALKHKNFQLKALRKAGEKKFMSSIDEIIREDLKNKTLTEKDSIIITRQITSYIKKNEIEAADSDSKLTENNNKDLHFFRRIFGAKKRSQNEDDVQKPTTTFEMDTTTQQVVDTLDQSNNDPSVESIDILLLFEKIQMRRIGYIQNIQNIEREIYALNFGINQKTESIIQDFILEQYSSYEDYLAELKAETARITNYLILTILGFTIFTIFLIYRVFKDINRSIMYQRTLELKEKQAKRESEEKQRFLHTMSHEIRTPLTSIIGYIDLLEGESKNIKALKASANYLYQMTNEILDIAKINVGVIEIKKANADLSRSLQELKETFIPYIENKGLQYKFDLPTTPLVVLTDVNRIQQILYNLIHNAIKFTDKGFVNLTLKNEEKAGHYALEFTVEDSGIGMSEEEQKDVFNDFHQVSTHHDKTQGTGLGLGIVKKLVTQMSGELKVSSKINQGAKFIFSLNLEKGVLEKNEPTHAAPYLKSNYQNILQNKSILVIDDDVLITALYEKFLLPTGAKIELYNNPKKALDAINNKVFDLIIVDYKMPEMNGYEFLKACKTRLNPFPKSMVCSANVMLDKIDKENMAAFDAAMFKPIKRTVFLNQIALLLDIELNPTLVDTPEQSFIHFSSLRNYMDNDTDDLIEILETIVAENDKSLFELDKAIKNTDKESIDFIIHKLSSRFSQVDQTFQKNTKEIEKQLRNTDINLAMEGVKNLNTFWMDANQRIKEQLEILKGQNNPKP</sequence>
<evidence type="ECO:0000256" key="1">
    <source>
        <dbReference type="ARBA" id="ARBA00000085"/>
    </source>
</evidence>
<evidence type="ECO:0000256" key="7">
    <source>
        <dbReference type="SAM" id="Phobius"/>
    </source>
</evidence>
<feature type="modified residue" description="4-aspartylphosphate" evidence="6">
    <location>
        <position position="650"/>
    </location>
</feature>
<dbReference type="InterPro" id="IPR003594">
    <property type="entry name" value="HATPase_dom"/>
</dbReference>
<dbReference type="SMART" id="SM00387">
    <property type="entry name" value="HATPase_c"/>
    <property type="match status" value="1"/>
</dbReference>
<keyword evidence="7" id="KW-0812">Transmembrane</keyword>
<dbReference type="FunFam" id="3.30.565.10:FF:000010">
    <property type="entry name" value="Sensor histidine kinase RcsC"/>
    <property type="match status" value="1"/>
</dbReference>
<dbReference type="Pfam" id="PF00512">
    <property type="entry name" value="HisKA"/>
    <property type="match status" value="1"/>
</dbReference>
<dbReference type="EC" id="2.7.13.3" evidence="2"/>
<comment type="caution">
    <text evidence="10">The sequence shown here is derived from an EMBL/GenBank/DDBJ whole genome shotgun (WGS) entry which is preliminary data.</text>
</comment>
<evidence type="ECO:0000259" key="9">
    <source>
        <dbReference type="PROSITE" id="PS50110"/>
    </source>
</evidence>
<dbReference type="AlphaFoldDB" id="A0A2W1MWS5"/>
<evidence type="ECO:0000313" key="11">
    <source>
        <dbReference type="Proteomes" id="UP000249248"/>
    </source>
</evidence>
<dbReference type="Pfam" id="PF02518">
    <property type="entry name" value="HATPase_c"/>
    <property type="match status" value="1"/>
</dbReference>
<dbReference type="InterPro" id="IPR036890">
    <property type="entry name" value="HATPase_C_sf"/>
</dbReference>
<dbReference type="CDD" id="cd00082">
    <property type="entry name" value="HisKA"/>
    <property type="match status" value="1"/>
</dbReference>
<dbReference type="RefSeq" id="WP_111064484.1">
    <property type="nucleotide sequence ID" value="NZ_JBHUCU010000016.1"/>
</dbReference>
<keyword evidence="7" id="KW-0472">Membrane</keyword>
<dbReference type="InterPro" id="IPR036641">
    <property type="entry name" value="HPT_dom_sf"/>
</dbReference>
<dbReference type="GO" id="GO:0000155">
    <property type="term" value="F:phosphorelay sensor kinase activity"/>
    <property type="evidence" value="ECO:0007669"/>
    <property type="project" value="InterPro"/>
</dbReference>